<sequence length="108" mass="12752">MLLLLLSHFVGDYTFQTEYMALNKGKDNYILAAHVATWTYVIYMMAHFLGLHVSEELLVFVLFIPHYVMDYIKARNNLWCKKVSPKLALTIDQSFHFLQIIVFYMIAR</sequence>
<reference evidence="2 3" key="1">
    <citation type="journal article" date="2007" name="Virology">
        <title>KSY1, a lactococcal phage with a T7-like transcription.</title>
        <authorList>
            <person name="Chopin A."/>
            <person name="Deveau H."/>
            <person name="Ehrlich S.D."/>
            <person name="Moineau S."/>
            <person name="Chopin M.C."/>
        </authorList>
    </citation>
    <scope>NUCLEOTIDE SEQUENCE</scope>
</reference>
<protein>
    <submittedName>
        <fullName evidence="2">Gp107</fullName>
    </submittedName>
</protein>
<evidence type="ECO:0000313" key="3">
    <source>
        <dbReference type="Proteomes" id="UP000000714"/>
    </source>
</evidence>
<gene>
    <name evidence="2" type="ORF">KSY1p107</name>
</gene>
<dbReference type="InterPro" id="IPR021737">
    <property type="entry name" value="Phage_phiKZ_Orf197"/>
</dbReference>
<dbReference type="GeneID" id="5602025"/>
<name>A6MAH2_9CAUD</name>
<keyword evidence="3" id="KW-1185">Reference proteome</keyword>
<organism evidence="2 3">
    <name type="scientific">Lactococcus phage KSY1</name>
    <dbReference type="NCBI Taxonomy" id="2913972"/>
    <lineage>
        <taxon>Viruses</taxon>
        <taxon>Duplodnaviria</taxon>
        <taxon>Heunggongvirae</taxon>
        <taxon>Uroviricota</taxon>
        <taxon>Caudoviricetes</taxon>
        <taxon>Chopinvirus</taxon>
        <taxon>Chopinvirus KSY1</taxon>
    </lineage>
</organism>
<dbReference type="Pfam" id="PF11750">
    <property type="entry name" value="DUF3307"/>
    <property type="match status" value="1"/>
</dbReference>
<dbReference type="EMBL" id="DQ535032">
    <property type="protein sequence ID" value="ABG21650.1"/>
    <property type="molecule type" value="Genomic_DNA"/>
</dbReference>
<feature type="transmembrane region" description="Helical" evidence="1">
    <location>
        <begin position="40"/>
        <end position="66"/>
    </location>
</feature>
<dbReference type="RefSeq" id="YP_001469106.1">
    <property type="nucleotide sequence ID" value="NC_009817.1"/>
</dbReference>
<evidence type="ECO:0000313" key="2">
    <source>
        <dbReference type="EMBL" id="ABG21650.1"/>
    </source>
</evidence>
<dbReference type="KEGG" id="vg:5602025"/>
<accession>A6MAH2</accession>
<keyword evidence="1" id="KW-0812">Transmembrane</keyword>
<keyword evidence="1" id="KW-1133">Transmembrane helix</keyword>
<proteinExistence type="predicted"/>
<dbReference type="Proteomes" id="UP000000714">
    <property type="component" value="Segment"/>
</dbReference>
<keyword evidence="1" id="KW-0472">Membrane</keyword>
<evidence type="ECO:0000256" key="1">
    <source>
        <dbReference type="SAM" id="Phobius"/>
    </source>
</evidence>
<dbReference type="OrthoDB" id="36098at10239"/>